<dbReference type="RefSeq" id="WP_075081376.1">
    <property type="nucleotide sequence ID" value="NZ_BDCO01000003.1"/>
</dbReference>
<dbReference type="EMBL" id="BDCO01000003">
    <property type="protein sequence ID" value="GAT35579.1"/>
    <property type="molecule type" value="Genomic_DNA"/>
</dbReference>
<dbReference type="PROSITE" id="PS50987">
    <property type="entry name" value="HTH_ARSR_2"/>
    <property type="match status" value="1"/>
</dbReference>
<dbReference type="NCBIfam" id="NF033788">
    <property type="entry name" value="HTH_metalloreg"/>
    <property type="match status" value="1"/>
</dbReference>
<dbReference type="InterPro" id="IPR036390">
    <property type="entry name" value="WH_DNA-bd_sf"/>
</dbReference>
<dbReference type="OrthoDB" id="9798835at2"/>
<dbReference type="PANTHER" id="PTHR33154">
    <property type="entry name" value="TRANSCRIPTIONAL REGULATOR, ARSR FAMILY"/>
    <property type="match status" value="1"/>
</dbReference>
<dbReference type="SUPFAM" id="SSF46785">
    <property type="entry name" value="Winged helix' DNA-binding domain"/>
    <property type="match status" value="1"/>
</dbReference>
<dbReference type="Pfam" id="PF01022">
    <property type="entry name" value="HTH_5"/>
    <property type="match status" value="1"/>
</dbReference>
<comment type="caution">
    <text evidence="5">The sequence shown here is derived from an EMBL/GenBank/DDBJ whole genome shotgun (WGS) entry which is preliminary data.</text>
</comment>
<reference evidence="6" key="1">
    <citation type="journal article" date="2017" name="Genome Announc.">
        <title>Draft Genome Sequence of Terrimicrobium sacchariphilum NM-5T, a Facultative Anaerobic Soil Bacterium of the Class Spartobacteria.</title>
        <authorList>
            <person name="Qiu Y.L."/>
            <person name="Tourlousse D.M."/>
            <person name="Matsuura N."/>
            <person name="Ohashi A."/>
            <person name="Sekiguchi Y."/>
        </authorList>
    </citation>
    <scope>NUCLEOTIDE SEQUENCE [LARGE SCALE GENOMIC DNA]</scope>
    <source>
        <strain evidence="6">NM-5</strain>
    </source>
</reference>
<dbReference type="InterPro" id="IPR001845">
    <property type="entry name" value="HTH_ArsR_DNA-bd_dom"/>
</dbReference>
<proteinExistence type="predicted"/>
<name>A0A146GDE1_TERSA</name>
<dbReference type="GO" id="GO:0003677">
    <property type="term" value="F:DNA binding"/>
    <property type="evidence" value="ECO:0007669"/>
    <property type="project" value="UniProtKB-KW"/>
</dbReference>
<dbReference type="InterPro" id="IPR036388">
    <property type="entry name" value="WH-like_DNA-bd_sf"/>
</dbReference>
<dbReference type="SMART" id="SM00418">
    <property type="entry name" value="HTH_ARSR"/>
    <property type="match status" value="1"/>
</dbReference>
<dbReference type="GO" id="GO:0003700">
    <property type="term" value="F:DNA-binding transcription factor activity"/>
    <property type="evidence" value="ECO:0007669"/>
    <property type="project" value="InterPro"/>
</dbReference>
<dbReference type="InParanoid" id="A0A146GDE1"/>
<sequence length="120" mass="14113">MDLIQIYQCLCDRTRLRIVNLLTHGPLCVCHFQQILDIPQAKVSQHLAYLRKHEMVETTRKGTWIIYSLPERPTRELEANLKCLQDCTASDKMFHEDLTRLSRIQKCSDWKEYCGPKSCC</sequence>
<evidence type="ECO:0000256" key="3">
    <source>
        <dbReference type="ARBA" id="ARBA00023163"/>
    </source>
</evidence>
<feature type="domain" description="HTH arsR-type" evidence="4">
    <location>
        <begin position="1"/>
        <end position="89"/>
    </location>
</feature>
<keyword evidence="1" id="KW-0805">Transcription regulation</keyword>
<evidence type="ECO:0000256" key="1">
    <source>
        <dbReference type="ARBA" id="ARBA00023015"/>
    </source>
</evidence>
<keyword evidence="2" id="KW-0238">DNA-binding</keyword>
<keyword evidence="3" id="KW-0804">Transcription</keyword>
<evidence type="ECO:0000313" key="6">
    <source>
        <dbReference type="Proteomes" id="UP000076023"/>
    </source>
</evidence>
<dbReference type="PANTHER" id="PTHR33154:SF18">
    <property type="entry name" value="ARSENICAL RESISTANCE OPERON REPRESSOR"/>
    <property type="match status" value="1"/>
</dbReference>
<evidence type="ECO:0000259" key="4">
    <source>
        <dbReference type="PROSITE" id="PS50987"/>
    </source>
</evidence>
<dbReference type="InterPro" id="IPR051081">
    <property type="entry name" value="HTH_MetalResp_TranReg"/>
</dbReference>
<dbReference type="AlphaFoldDB" id="A0A146GDE1"/>
<keyword evidence="6" id="KW-1185">Reference proteome</keyword>
<dbReference type="STRING" id="690879.TSACC_3650"/>
<dbReference type="PRINTS" id="PR00778">
    <property type="entry name" value="HTHARSR"/>
</dbReference>
<dbReference type="FunCoup" id="A0A146GDE1">
    <property type="interactions" value="240"/>
</dbReference>
<dbReference type="CDD" id="cd00090">
    <property type="entry name" value="HTH_ARSR"/>
    <property type="match status" value="1"/>
</dbReference>
<dbReference type="Gene3D" id="1.10.10.10">
    <property type="entry name" value="Winged helix-like DNA-binding domain superfamily/Winged helix DNA-binding domain"/>
    <property type="match status" value="1"/>
</dbReference>
<accession>A0A146GDE1</accession>
<evidence type="ECO:0000256" key="2">
    <source>
        <dbReference type="ARBA" id="ARBA00023125"/>
    </source>
</evidence>
<organism evidence="5 6">
    <name type="scientific">Terrimicrobium sacchariphilum</name>
    <dbReference type="NCBI Taxonomy" id="690879"/>
    <lineage>
        <taxon>Bacteria</taxon>
        <taxon>Pseudomonadati</taxon>
        <taxon>Verrucomicrobiota</taxon>
        <taxon>Terrimicrobiia</taxon>
        <taxon>Terrimicrobiales</taxon>
        <taxon>Terrimicrobiaceae</taxon>
        <taxon>Terrimicrobium</taxon>
    </lineage>
</organism>
<dbReference type="InterPro" id="IPR011991">
    <property type="entry name" value="ArsR-like_HTH"/>
</dbReference>
<dbReference type="Proteomes" id="UP000076023">
    <property type="component" value="Unassembled WGS sequence"/>
</dbReference>
<evidence type="ECO:0000313" key="5">
    <source>
        <dbReference type="EMBL" id="GAT35579.1"/>
    </source>
</evidence>
<protein>
    <submittedName>
        <fullName evidence="5">ArsR family transcriptional regulator</fullName>
    </submittedName>
</protein>
<gene>
    <name evidence="5" type="ORF">TSACC_3650</name>
</gene>